<dbReference type="Proteomes" id="UP000002945">
    <property type="component" value="Unassembled WGS sequence"/>
</dbReference>
<keyword evidence="2" id="KW-1185">Reference proteome</keyword>
<name>A9DJJ4_9FLAO</name>
<dbReference type="STRING" id="391587.KAOT1_12892"/>
<accession>A9DJJ4</accession>
<comment type="caution">
    <text evidence="1">The sequence shown here is derived from an EMBL/GenBank/DDBJ whole genome shotgun (WGS) entry which is preliminary data.</text>
</comment>
<evidence type="ECO:0000313" key="1">
    <source>
        <dbReference type="EMBL" id="EDP98114.1"/>
    </source>
</evidence>
<reference evidence="1 2" key="1">
    <citation type="journal article" date="2011" name="J. Bacteriol.">
        <title>Genome sequence of the algicidal bacterium Kordia algicida OT-1.</title>
        <authorList>
            <person name="Lee H.S."/>
            <person name="Kang S.G."/>
            <person name="Kwon K.K."/>
            <person name="Lee J.H."/>
            <person name="Kim S.J."/>
        </authorList>
    </citation>
    <scope>NUCLEOTIDE SEQUENCE [LARGE SCALE GENOMIC DNA]</scope>
    <source>
        <strain evidence="1 2">OT-1</strain>
    </source>
</reference>
<dbReference type="EMBL" id="ABIB01000001">
    <property type="protein sequence ID" value="EDP98114.1"/>
    <property type="molecule type" value="Genomic_DNA"/>
</dbReference>
<dbReference type="AlphaFoldDB" id="A9DJJ4"/>
<gene>
    <name evidence="1" type="ORF">KAOT1_12892</name>
</gene>
<evidence type="ECO:0000313" key="2">
    <source>
        <dbReference type="Proteomes" id="UP000002945"/>
    </source>
</evidence>
<sequence length="43" mass="5134">MKLELKLEDKNFSTKEKVKPKTIKTLLKLRLKSLFKKTLTEKD</sequence>
<proteinExistence type="predicted"/>
<dbReference type="HOGENOM" id="CLU_3234958_0_0_10"/>
<organism evidence="1 2">
    <name type="scientific">Kordia algicida OT-1</name>
    <dbReference type="NCBI Taxonomy" id="391587"/>
    <lineage>
        <taxon>Bacteria</taxon>
        <taxon>Pseudomonadati</taxon>
        <taxon>Bacteroidota</taxon>
        <taxon>Flavobacteriia</taxon>
        <taxon>Flavobacteriales</taxon>
        <taxon>Flavobacteriaceae</taxon>
        <taxon>Kordia</taxon>
    </lineage>
</organism>
<protein>
    <submittedName>
        <fullName evidence="1">Uncharacterized protein</fullName>
    </submittedName>
</protein>